<reference evidence="1" key="2">
    <citation type="submission" date="2020-07" db="EMBL/GenBank/DDBJ databases">
        <authorList>
            <person name="Vera ALvarez R."/>
            <person name="Arias-Moreno D.M."/>
            <person name="Jimenez-Jacinto V."/>
            <person name="Jimenez-Bremont J.F."/>
            <person name="Swaminathan K."/>
            <person name="Moose S.P."/>
            <person name="Guerrero-Gonzalez M.L."/>
            <person name="Marino-Ramirez L."/>
            <person name="Landsman D."/>
            <person name="Rodriguez-Kessler M."/>
            <person name="Delgado-Sanchez P."/>
        </authorList>
    </citation>
    <scope>NUCLEOTIDE SEQUENCE</scope>
    <source>
        <tissue evidence="1">Cladode</tissue>
    </source>
</reference>
<organism evidence="1">
    <name type="scientific">Opuntia streptacantha</name>
    <name type="common">Prickly pear cactus</name>
    <name type="synonym">Opuntia cardona</name>
    <dbReference type="NCBI Taxonomy" id="393608"/>
    <lineage>
        <taxon>Eukaryota</taxon>
        <taxon>Viridiplantae</taxon>
        <taxon>Streptophyta</taxon>
        <taxon>Embryophyta</taxon>
        <taxon>Tracheophyta</taxon>
        <taxon>Spermatophyta</taxon>
        <taxon>Magnoliopsida</taxon>
        <taxon>eudicotyledons</taxon>
        <taxon>Gunneridae</taxon>
        <taxon>Pentapetalae</taxon>
        <taxon>Caryophyllales</taxon>
        <taxon>Cactineae</taxon>
        <taxon>Cactaceae</taxon>
        <taxon>Opuntioideae</taxon>
        <taxon>Opuntia</taxon>
    </lineage>
</organism>
<sequence>MQSDQGPSLAVLTLRIHFQTALLHLNPLPNAICQTLSPFFILPLVSMYPSSYQSEDDDVFPNLCRVILEASTWEAESSRFFWSWSMTALPPAWIQKCSKACLKSGM</sequence>
<reference evidence="1" key="1">
    <citation type="journal article" date="2013" name="J. Plant Res.">
        <title>Effect of fungi and light on seed germination of three Opuntia species from semiarid lands of central Mexico.</title>
        <authorList>
            <person name="Delgado-Sanchez P."/>
            <person name="Jimenez-Bremont J.F."/>
            <person name="Guerrero-Gonzalez Mde L."/>
            <person name="Flores J."/>
        </authorList>
    </citation>
    <scope>NUCLEOTIDE SEQUENCE</scope>
    <source>
        <tissue evidence="1">Cladode</tissue>
    </source>
</reference>
<dbReference type="AlphaFoldDB" id="A0A7C9D656"/>
<evidence type="ECO:0000313" key="1">
    <source>
        <dbReference type="EMBL" id="MBA4635180.1"/>
    </source>
</evidence>
<proteinExistence type="predicted"/>
<protein>
    <submittedName>
        <fullName evidence="1">Uncharacterized protein</fullName>
    </submittedName>
</protein>
<accession>A0A7C9D656</accession>
<name>A0A7C9D656_OPUST</name>
<dbReference type="EMBL" id="GISG01093895">
    <property type="protein sequence ID" value="MBA4635180.1"/>
    <property type="molecule type" value="Transcribed_RNA"/>
</dbReference>